<gene>
    <name evidence="1" type="ORF">METZ01_LOCUS452502</name>
</gene>
<proteinExistence type="predicted"/>
<accession>A0A382ZY87</accession>
<evidence type="ECO:0000313" key="1">
    <source>
        <dbReference type="EMBL" id="SVD99648.1"/>
    </source>
</evidence>
<reference evidence="1" key="1">
    <citation type="submission" date="2018-05" db="EMBL/GenBank/DDBJ databases">
        <authorList>
            <person name="Lanie J.A."/>
            <person name="Ng W.-L."/>
            <person name="Kazmierczak K.M."/>
            <person name="Andrzejewski T.M."/>
            <person name="Davidsen T.M."/>
            <person name="Wayne K.J."/>
            <person name="Tettelin H."/>
            <person name="Glass J.I."/>
            <person name="Rusch D."/>
            <person name="Podicherti R."/>
            <person name="Tsui H.-C.T."/>
            <person name="Winkler M.E."/>
        </authorList>
    </citation>
    <scope>NUCLEOTIDE SEQUENCE</scope>
</reference>
<protein>
    <submittedName>
        <fullName evidence="1">Uncharacterized protein</fullName>
    </submittedName>
</protein>
<sequence>MTVISAVALMSNSRKSKIHFSRRLNRMKNMLVLAGFVLLITCFVIGTSDMAQASKVLGTGTDALLGGDLTDPEDDGNPEQDKKYNAKFSANEEPGFGGGEFSFNVFDNRLGPSNDKWCCGKGGGSKEGLHVTAEFKVPYALTHFTVSSAND</sequence>
<dbReference type="EMBL" id="UINC01187106">
    <property type="protein sequence ID" value="SVD99648.1"/>
    <property type="molecule type" value="Genomic_DNA"/>
</dbReference>
<dbReference type="AlphaFoldDB" id="A0A382ZY87"/>
<organism evidence="1">
    <name type="scientific">marine metagenome</name>
    <dbReference type="NCBI Taxonomy" id="408172"/>
    <lineage>
        <taxon>unclassified sequences</taxon>
        <taxon>metagenomes</taxon>
        <taxon>ecological metagenomes</taxon>
    </lineage>
</organism>
<name>A0A382ZY87_9ZZZZ</name>
<feature type="non-terminal residue" evidence="1">
    <location>
        <position position="151"/>
    </location>
</feature>